<keyword evidence="1" id="KW-0862">Zinc</keyword>
<protein>
    <recommendedName>
        <fullName evidence="3">C2H2-type domain-containing protein</fullName>
    </recommendedName>
</protein>
<dbReference type="AlphaFoldDB" id="A0A9P4JQF5"/>
<dbReference type="GO" id="GO:0008270">
    <property type="term" value="F:zinc ion binding"/>
    <property type="evidence" value="ECO:0007669"/>
    <property type="project" value="UniProtKB-KW"/>
</dbReference>
<sequence length="326" mass="36612">MLSQRRCDPYHSTVPSGSGSDFHTTWSGPAILPFVAAPNLTPSVPELAQPLLGPTGIIRPVGLRSACDTISTPISENDGSTAVKTYFFCTFCHENGISKGFKEKSDWKRHESNFHETGVEFRCPAEGCSKVFPRDKDFARHVAAAHTKGVPSNMEIYLPEKLAYGCGFCGKAISKRPGTTRTTVTWDERCNHVALCREDGVQWSFTNTILGLLKQPLIRKHWKNVRSYWCGKFGIDYHSVLRWHLQTSHFLRQRLECSDFGTGPELDHFLEDTFMLGILDPNGNRRFSLQELQPGFAPSPVGNTQQNTPAWTYGLQFGHGYSLYDY</sequence>
<proteinExistence type="predicted"/>
<dbReference type="EMBL" id="ML993892">
    <property type="protein sequence ID" value="KAF2203838.1"/>
    <property type="molecule type" value="Genomic_DNA"/>
</dbReference>
<dbReference type="Gene3D" id="3.30.160.60">
    <property type="entry name" value="Classic Zinc Finger"/>
    <property type="match status" value="1"/>
</dbReference>
<accession>A0A9P4JQF5</accession>
<dbReference type="InterPro" id="IPR013087">
    <property type="entry name" value="Znf_C2H2_type"/>
</dbReference>
<gene>
    <name evidence="4" type="ORF">GQ43DRAFT_236843</name>
</gene>
<evidence type="ECO:0000256" key="2">
    <source>
        <dbReference type="SAM" id="MobiDB-lite"/>
    </source>
</evidence>
<reference evidence="4" key="1">
    <citation type="journal article" date="2020" name="Stud. Mycol.">
        <title>101 Dothideomycetes genomes: a test case for predicting lifestyles and emergence of pathogens.</title>
        <authorList>
            <person name="Haridas S."/>
            <person name="Albert R."/>
            <person name="Binder M."/>
            <person name="Bloem J."/>
            <person name="Labutti K."/>
            <person name="Salamov A."/>
            <person name="Andreopoulos B."/>
            <person name="Baker S."/>
            <person name="Barry K."/>
            <person name="Bills G."/>
            <person name="Bluhm B."/>
            <person name="Cannon C."/>
            <person name="Castanera R."/>
            <person name="Culley D."/>
            <person name="Daum C."/>
            <person name="Ezra D."/>
            <person name="Gonzalez J."/>
            <person name="Henrissat B."/>
            <person name="Kuo A."/>
            <person name="Liang C."/>
            <person name="Lipzen A."/>
            <person name="Lutzoni F."/>
            <person name="Magnuson J."/>
            <person name="Mondo S."/>
            <person name="Nolan M."/>
            <person name="Ohm R."/>
            <person name="Pangilinan J."/>
            <person name="Park H.-J."/>
            <person name="Ramirez L."/>
            <person name="Alfaro M."/>
            <person name="Sun H."/>
            <person name="Tritt A."/>
            <person name="Yoshinaga Y."/>
            <person name="Zwiers L.-H."/>
            <person name="Turgeon B."/>
            <person name="Goodwin S."/>
            <person name="Spatafora J."/>
            <person name="Crous P."/>
            <person name="Grigoriev I."/>
        </authorList>
    </citation>
    <scope>NUCLEOTIDE SEQUENCE</scope>
    <source>
        <strain evidence="4">ATCC 74209</strain>
    </source>
</reference>
<feature type="region of interest" description="Disordered" evidence="2">
    <location>
        <begin position="1"/>
        <end position="20"/>
    </location>
</feature>
<organism evidence="4 5">
    <name type="scientific">Delitschia confertaspora ATCC 74209</name>
    <dbReference type="NCBI Taxonomy" id="1513339"/>
    <lineage>
        <taxon>Eukaryota</taxon>
        <taxon>Fungi</taxon>
        <taxon>Dikarya</taxon>
        <taxon>Ascomycota</taxon>
        <taxon>Pezizomycotina</taxon>
        <taxon>Dothideomycetes</taxon>
        <taxon>Pleosporomycetidae</taxon>
        <taxon>Pleosporales</taxon>
        <taxon>Delitschiaceae</taxon>
        <taxon>Delitschia</taxon>
    </lineage>
</organism>
<dbReference type="SMART" id="SM00355">
    <property type="entry name" value="ZnF_C2H2"/>
    <property type="match status" value="2"/>
</dbReference>
<comment type="caution">
    <text evidence="4">The sequence shown here is derived from an EMBL/GenBank/DDBJ whole genome shotgun (WGS) entry which is preliminary data.</text>
</comment>
<name>A0A9P4JQF5_9PLEO</name>
<evidence type="ECO:0000313" key="4">
    <source>
        <dbReference type="EMBL" id="KAF2203838.1"/>
    </source>
</evidence>
<dbReference type="PROSITE" id="PS00028">
    <property type="entry name" value="ZINC_FINGER_C2H2_1"/>
    <property type="match status" value="1"/>
</dbReference>
<keyword evidence="5" id="KW-1185">Reference proteome</keyword>
<evidence type="ECO:0000313" key="5">
    <source>
        <dbReference type="Proteomes" id="UP000799536"/>
    </source>
</evidence>
<feature type="domain" description="C2H2-type" evidence="3">
    <location>
        <begin position="121"/>
        <end position="151"/>
    </location>
</feature>
<keyword evidence="1" id="KW-0863">Zinc-finger</keyword>
<dbReference type="OrthoDB" id="3758860at2759"/>
<evidence type="ECO:0000256" key="1">
    <source>
        <dbReference type="PROSITE-ProRule" id="PRU00042"/>
    </source>
</evidence>
<dbReference type="Proteomes" id="UP000799536">
    <property type="component" value="Unassembled WGS sequence"/>
</dbReference>
<dbReference type="PROSITE" id="PS50157">
    <property type="entry name" value="ZINC_FINGER_C2H2_2"/>
    <property type="match status" value="1"/>
</dbReference>
<evidence type="ECO:0000259" key="3">
    <source>
        <dbReference type="PROSITE" id="PS50157"/>
    </source>
</evidence>
<keyword evidence="1" id="KW-0479">Metal-binding</keyword>